<evidence type="ECO:0000313" key="3">
    <source>
        <dbReference type="Proteomes" id="UP000033740"/>
    </source>
</evidence>
<dbReference type="SUPFAM" id="SSF46785">
    <property type="entry name" value="Winged helix' DNA-binding domain"/>
    <property type="match status" value="1"/>
</dbReference>
<evidence type="ECO:0000313" key="2">
    <source>
        <dbReference type="EMBL" id="KJL36483.1"/>
    </source>
</evidence>
<proteinExistence type="inferred from homology"/>
<dbReference type="InterPro" id="IPR036390">
    <property type="entry name" value="WH_DNA-bd_sf"/>
</dbReference>
<protein>
    <submittedName>
        <fullName evidence="2">Beta-glucoside kinase</fullName>
        <ecNumber evidence="2">2.7.1.85</ecNumber>
    </submittedName>
</protein>
<accession>A0A0F0LTL6</accession>
<sequence length="387" mass="39307">MTSSPAPGTPGWLALRNDQAALALLLDEGPLTRNRIGELTGLSKPTAAQIVARLEEAGLIRTAGELSAGRGPNAVTYDVRLDHTLGVAIDVDETVLRATVVDARGTRHPVATVALDASHPRSAEGDVRRAIDAACTAAAVDPAAIVEIVIGVQAATDPTADRLNFTDTLDGWPMQNARGELEAGLGIAVTLENDVNLAAIAERAEGAGTEAAGFALLWLGEGLGLSIDLDGAILHGATGGAGEIGYLPAPRTAMAIDPDAEDLQELVGGSAVARVASTALGITLDYTHALDALAAAPEQERILPALAQRIAFALTPVIAVLDPALVILGGPTGVAGGAPLADAVSAALRASSSWNPTVHTTGAPADAVLLGARHVLVSRLRARILPD</sequence>
<gene>
    <name evidence="2" type="primary">bglK</name>
    <name evidence="2" type="ORF">RS86_00274</name>
</gene>
<dbReference type="SUPFAM" id="SSF53067">
    <property type="entry name" value="Actin-like ATPase domain"/>
    <property type="match status" value="1"/>
</dbReference>
<dbReference type="STRING" id="582680.RS86_00274"/>
<dbReference type="Pfam" id="PF13412">
    <property type="entry name" value="HTH_24"/>
    <property type="match status" value="1"/>
</dbReference>
<dbReference type="Proteomes" id="UP000033740">
    <property type="component" value="Unassembled WGS sequence"/>
</dbReference>
<dbReference type="EC" id="2.7.1.85" evidence="2"/>
<keyword evidence="2" id="KW-0418">Kinase</keyword>
<dbReference type="GO" id="GO:0047700">
    <property type="term" value="F:beta-glucoside kinase activity"/>
    <property type="evidence" value="ECO:0007669"/>
    <property type="project" value="UniProtKB-EC"/>
</dbReference>
<comment type="similarity">
    <text evidence="1">Belongs to the ROK (NagC/XylR) family.</text>
</comment>
<organism evidence="2 3">
    <name type="scientific">Microbacterium azadirachtae</name>
    <dbReference type="NCBI Taxonomy" id="582680"/>
    <lineage>
        <taxon>Bacteria</taxon>
        <taxon>Bacillati</taxon>
        <taxon>Actinomycetota</taxon>
        <taxon>Actinomycetes</taxon>
        <taxon>Micrococcales</taxon>
        <taxon>Microbacteriaceae</taxon>
        <taxon>Microbacterium</taxon>
    </lineage>
</organism>
<reference evidence="2 3" key="1">
    <citation type="submission" date="2015-02" db="EMBL/GenBank/DDBJ databases">
        <title>Draft genome sequences of ten Microbacterium spp. with emphasis on heavy metal contaminated environments.</title>
        <authorList>
            <person name="Corretto E."/>
        </authorList>
    </citation>
    <scope>NUCLEOTIDE SEQUENCE [LARGE SCALE GENOMIC DNA]</scope>
    <source>
        <strain evidence="2 3">ARN176</strain>
    </source>
</reference>
<keyword evidence="3" id="KW-1185">Reference proteome</keyword>
<dbReference type="InterPro" id="IPR043129">
    <property type="entry name" value="ATPase_NBD"/>
</dbReference>
<name>A0A0F0LTL6_9MICO</name>
<dbReference type="PANTHER" id="PTHR18964:SF149">
    <property type="entry name" value="BIFUNCTIONAL UDP-N-ACETYLGLUCOSAMINE 2-EPIMERASE_N-ACETYLMANNOSAMINE KINASE"/>
    <property type="match status" value="1"/>
</dbReference>
<dbReference type="AlphaFoldDB" id="A0A0F0LTL6"/>
<dbReference type="EMBL" id="JYIX01000019">
    <property type="protein sequence ID" value="KJL36483.1"/>
    <property type="molecule type" value="Genomic_DNA"/>
</dbReference>
<dbReference type="PANTHER" id="PTHR18964">
    <property type="entry name" value="ROK (REPRESSOR, ORF, KINASE) FAMILY"/>
    <property type="match status" value="1"/>
</dbReference>
<dbReference type="PATRIC" id="fig|582680.6.peg.282"/>
<dbReference type="InterPro" id="IPR036388">
    <property type="entry name" value="WH-like_DNA-bd_sf"/>
</dbReference>
<dbReference type="InterPro" id="IPR011991">
    <property type="entry name" value="ArsR-like_HTH"/>
</dbReference>
<dbReference type="Pfam" id="PF00480">
    <property type="entry name" value="ROK"/>
    <property type="match status" value="1"/>
</dbReference>
<keyword evidence="2" id="KW-0808">Transferase</keyword>
<dbReference type="CDD" id="cd00090">
    <property type="entry name" value="HTH_ARSR"/>
    <property type="match status" value="1"/>
</dbReference>
<dbReference type="RefSeq" id="WP_045270415.1">
    <property type="nucleotide sequence ID" value="NZ_JYIX01000019.1"/>
</dbReference>
<dbReference type="Gene3D" id="3.30.420.40">
    <property type="match status" value="2"/>
</dbReference>
<comment type="caution">
    <text evidence="2">The sequence shown here is derived from an EMBL/GenBank/DDBJ whole genome shotgun (WGS) entry which is preliminary data.</text>
</comment>
<dbReference type="InterPro" id="IPR000600">
    <property type="entry name" value="ROK"/>
</dbReference>
<dbReference type="Gene3D" id="1.10.10.10">
    <property type="entry name" value="Winged helix-like DNA-binding domain superfamily/Winged helix DNA-binding domain"/>
    <property type="match status" value="1"/>
</dbReference>
<evidence type="ECO:0000256" key="1">
    <source>
        <dbReference type="ARBA" id="ARBA00006479"/>
    </source>
</evidence>